<comment type="similarity">
    <text evidence="1">Belongs to the universal ribosomal protein uS17 family.</text>
</comment>
<dbReference type="EMBL" id="BPLR01006232">
    <property type="protein sequence ID" value="GIY08328.1"/>
    <property type="molecule type" value="Genomic_DNA"/>
</dbReference>
<protein>
    <recommendedName>
        <fullName evidence="6">Mitochondrial ribosomal protein S17</fullName>
    </recommendedName>
</protein>
<evidence type="ECO:0000313" key="4">
    <source>
        <dbReference type="EMBL" id="GIY08328.1"/>
    </source>
</evidence>
<dbReference type="GO" id="GO:0005763">
    <property type="term" value="C:mitochondrial small ribosomal subunit"/>
    <property type="evidence" value="ECO:0007669"/>
    <property type="project" value="InterPro"/>
</dbReference>
<keyword evidence="5" id="KW-1185">Reference proteome</keyword>
<evidence type="ECO:0000256" key="3">
    <source>
        <dbReference type="ARBA" id="ARBA00023274"/>
    </source>
</evidence>
<gene>
    <name evidence="4" type="primary">AVEN_187805_1</name>
    <name evidence="4" type="ORF">CEXT_812981</name>
</gene>
<dbReference type="Pfam" id="PF00366">
    <property type="entry name" value="Ribosomal_S17"/>
    <property type="match status" value="1"/>
</dbReference>
<dbReference type="PANTHER" id="PTHR24088:SF0">
    <property type="entry name" value="SMALL RIBOSOMAL SUBUNIT PROTEIN US17M"/>
    <property type="match status" value="1"/>
</dbReference>
<dbReference type="GO" id="GO:0032543">
    <property type="term" value="P:mitochondrial translation"/>
    <property type="evidence" value="ECO:0007669"/>
    <property type="project" value="TreeGrafter"/>
</dbReference>
<keyword evidence="2" id="KW-0689">Ribosomal protein</keyword>
<organism evidence="4 5">
    <name type="scientific">Caerostris extrusa</name>
    <name type="common">Bark spider</name>
    <name type="synonym">Caerostris bankana</name>
    <dbReference type="NCBI Taxonomy" id="172846"/>
    <lineage>
        <taxon>Eukaryota</taxon>
        <taxon>Metazoa</taxon>
        <taxon>Ecdysozoa</taxon>
        <taxon>Arthropoda</taxon>
        <taxon>Chelicerata</taxon>
        <taxon>Arachnida</taxon>
        <taxon>Araneae</taxon>
        <taxon>Araneomorphae</taxon>
        <taxon>Entelegynae</taxon>
        <taxon>Araneoidea</taxon>
        <taxon>Araneidae</taxon>
        <taxon>Caerostris</taxon>
    </lineage>
</organism>
<dbReference type="Gene3D" id="2.40.50.140">
    <property type="entry name" value="Nucleic acid-binding proteins"/>
    <property type="match status" value="1"/>
</dbReference>
<accession>A0AAV4QLK8</accession>
<dbReference type="InterPro" id="IPR012340">
    <property type="entry name" value="NA-bd_OB-fold"/>
</dbReference>
<evidence type="ECO:0000256" key="1">
    <source>
        <dbReference type="ARBA" id="ARBA00010254"/>
    </source>
</evidence>
<comment type="caution">
    <text evidence="4">The sequence shown here is derived from an EMBL/GenBank/DDBJ whole genome shotgun (WGS) entry which is preliminary data.</text>
</comment>
<dbReference type="AlphaFoldDB" id="A0AAV4QLK8"/>
<evidence type="ECO:0008006" key="6">
    <source>
        <dbReference type="Google" id="ProtNLM"/>
    </source>
</evidence>
<name>A0AAV4QLK8_CAEEX</name>
<reference evidence="4 5" key="1">
    <citation type="submission" date="2021-06" db="EMBL/GenBank/DDBJ databases">
        <title>Caerostris extrusa draft genome.</title>
        <authorList>
            <person name="Kono N."/>
            <person name="Arakawa K."/>
        </authorList>
    </citation>
    <scope>NUCLEOTIDE SEQUENCE [LARGE SCALE GENOMIC DNA]</scope>
</reference>
<dbReference type="GO" id="GO:0003735">
    <property type="term" value="F:structural constituent of ribosome"/>
    <property type="evidence" value="ECO:0007669"/>
    <property type="project" value="InterPro"/>
</dbReference>
<keyword evidence="3" id="KW-0687">Ribonucleoprotein</keyword>
<dbReference type="InterPro" id="IPR000266">
    <property type="entry name" value="Ribosomal_uS17"/>
</dbReference>
<dbReference type="SUPFAM" id="SSF50249">
    <property type="entry name" value="Nucleic acid-binding proteins"/>
    <property type="match status" value="1"/>
</dbReference>
<dbReference type="PANTHER" id="PTHR24088">
    <property type="entry name" value="28S RIBOSOMAL PROTEIN S17, MITOCHONDRIAL"/>
    <property type="match status" value="1"/>
</dbReference>
<dbReference type="Proteomes" id="UP001054945">
    <property type="component" value="Unassembled WGS sequence"/>
</dbReference>
<evidence type="ECO:0000256" key="2">
    <source>
        <dbReference type="ARBA" id="ARBA00022980"/>
    </source>
</evidence>
<dbReference type="InterPro" id="IPR039193">
    <property type="entry name" value="Ribosomal_uS17m_metazoa"/>
</dbReference>
<sequence>MANVLKTRLLFAKVVSSDVSNALKVFAPKYVMDERLTMYFRENDAFYVEDPTKKCKEGDYVIVRELPPESCKKNITHTIEKLLYQQGNFIDPLSGRKCAGQEFVDDIKRTCELFGVERPYQKS</sequence>
<evidence type="ECO:0000313" key="5">
    <source>
        <dbReference type="Proteomes" id="UP001054945"/>
    </source>
</evidence>
<proteinExistence type="inferred from homology"/>